<dbReference type="Proteomes" id="UP001165082">
    <property type="component" value="Unassembled WGS sequence"/>
</dbReference>
<dbReference type="EMBL" id="BRXZ01001686">
    <property type="protein sequence ID" value="GMH76611.1"/>
    <property type="molecule type" value="Genomic_DNA"/>
</dbReference>
<accession>A0A9W7AP82</accession>
<evidence type="ECO:0000313" key="3">
    <source>
        <dbReference type="Proteomes" id="UP001165082"/>
    </source>
</evidence>
<evidence type="ECO:0000256" key="1">
    <source>
        <dbReference type="SAM" id="MobiDB-lite"/>
    </source>
</evidence>
<feature type="compositionally biased region" description="Low complexity" evidence="1">
    <location>
        <begin position="7"/>
        <end position="22"/>
    </location>
</feature>
<evidence type="ECO:0000313" key="2">
    <source>
        <dbReference type="EMBL" id="GMH76611.1"/>
    </source>
</evidence>
<reference evidence="2" key="1">
    <citation type="submission" date="2022-07" db="EMBL/GenBank/DDBJ databases">
        <title>Genome analysis of Parmales, a sister group of diatoms, reveals the evolutionary specialization of diatoms from phago-mixotrophs to photoautotrophs.</title>
        <authorList>
            <person name="Ban H."/>
            <person name="Sato S."/>
            <person name="Yoshikawa S."/>
            <person name="Kazumasa Y."/>
            <person name="Nakamura Y."/>
            <person name="Ichinomiya M."/>
            <person name="Saitoh K."/>
            <person name="Sato N."/>
            <person name="Blanc-Mathieu R."/>
            <person name="Endo H."/>
            <person name="Kuwata A."/>
            <person name="Ogata H."/>
        </authorList>
    </citation>
    <scope>NUCLEOTIDE SEQUENCE</scope>
</reference>
<feature type="compositionally biased region" description="Basic and acidic residues" evidence="1">
    <location>
        <begin position="45"/>
        <end position="58"/>
    </location>
</feature>
<sequence length="377" mass="41452">MSRRSPRLLAASPAASPAPKSTKTSKKKSTGGSKKRKVTSSTSKQAERIEEQAERIQEQTEMIEEQAKKMADQAETIQDLSETIQDLSESILDLRDANKQQATEINNLKSTIVESTPITNIDFDMADEAQGGGQKPIPTRKRSGERNVKDSSRGLFAELNDGMNAKPTRLVLHCAKEDFGTLDTYNSCVLSHPIDGFDSAPSIIGDLFDKSLSNMTLKIDTSHHLGALATVRNLVHLTLLFNWRAGGTSQTSEGPVIHCKFDLRTLHALQHLEIVGFSGFSPIDFIKSNSITKLELGRNNKGILVIDMDCPELRCIKGEPGYLGIGFGANEEAVMRSGEKIKVSQGVWGRLCSQNNIKLKWNVHKDCVIKAEREGGY</sequence>
<feature type="region of interest" description="Disordered" evidence="1">
    <location>
        <begin position="1"/>
        <end position="58"/>
    </location>
</feature>
<feature type="region of interest" description="Disordered" evidence="1">
    <location>
        <begin position="126"/>
        <end position="149"/>
    </location>
</feature>
<protein>
    <submittedName>
        <fullName evidence="2">Uncharacterized protein</fullName>
    </submittedName>
</protein>
<organism evidence="2 3">
    <name type="scientific">Triparma retinervis</name>
    <dbReference type="NCBI Taxonomy" id="2557542"/>
    <lineage>
        <taxon>Eukaryota</taxon>
        <taxon>Sar</taxon>
        <taxon>Stramenopiles</taxon>
        <taxon>Ochrophyta</taxon>
        <taxon>Bolidophyceae</taxon>
        <taxon>Parmales</taxon>
        <taxon>Triparmaceae</taxon>
        <taxon>Triparma</taxon>
    </lineage>
</organism>
<dbReference type="AlphaFoldDB" id="A0A9W7AP82"/>
<gene>
    <name evidence="2" type="ORF">TrRE_jg3667</name>
</gene>
<keyword evidence="3" id="KW-1185">Reference proteome</keyword>
<name>A0A9W7AP82_9STRA</name>
<comment type="caution">
    <text evidence="2">The sequence shown here is derived from an EMBL/GenBank/DDBJ whole genome shotgun (WGS) entry which is preliminary data.</text>
</comment>
<dbReference type="OrthoDB" id="10418631at2759"/>
<proteinExistence type="predicted"/>
<feature type="compositionally biased region" description="Basic residues" evidence="1">
    <location>
        <begin position="23"/>
        <end position="38"/>
    </location>
</feature>